<evidence type="ECO:0000256" key="4">
    <source>
        <dbReference type="PROSITE-ProRule" id="PRU00335"/>
    </source>
</evidence>
<dbReference type="SUPFAM" id="SSF46689">
    <property type="entry name" value="Homeodomain-like"/>
    <property type="match status" value="1"/>
</dbReference>
<proteinExistence type="predicted"/>
<dbReference type="PANTHER" id="PTHR30055">
    <property type="entry name" value="HTH-TYPE TRANSCRIPTIONAL REGULATOR RUTR"/>
    <property type="match status" value="1"/>
</dbReference>
<dbReference type="InterPro" id="IPR009057">
    <property type="entry name" value="Homeodomain-like_sf"/>
</dbReference>
<keyword evidence="3" id="KW-0804">Transcription</keyword>
<accession>A0A7Z0TWA0</accession>
<evidence type="ECO:0000259" key="5">
    <source>
        <dbReference type="PROSITE" id="PS50977"/>
    </source>
</evidence>
<dbReference type="InterPro" id="IPR050109">
    <property type="entry name" value="HTH-type_TetR-like_transc_reg"/>
</dbReference>
<feature type="DNA-binding region" description="H-T-H motif" evidence="4">
    <location>
        <begin position="39"/>
        <end position="58"/>
    </location>
</feature>
<dbReference type="Proteomes" id="UP000589896">
    <property type="component" value="Unassembled WGS sequence"/>
</dbReference>
<comment type="caution">
    <text evidence="6">The sequence shown here is derived from an EMBL/GenBank/DDBJ whole genome shotgun (WGS) entry which is preliminary data.</text>
</comment>
<reference evidence="6 7" key="1">
    <citation type="submission" date="2020-07" db="EMBL/GenBank/DDBJ databases">
        <title>isolation of Luteimonas sp. SJ-16.</title>
        <authorList>
            <person name="Huang X.-X."/>
            <person name="Xu L."/>
            <person name="Sun J.-Q."/>
        </authorList>
    </citation>
    <scope>NUCLEOTIDE SEQUENCE [LARGE SCALE GENOMIC DNA]</scope>
    <source>
        <strain evidence="6 7">SJ-16</strain>
    </source>
</reference>
<dbReference type="GO" id="GO:0000976">
    <property type="term" value="F:transcription cis-regulatory region binding"/>
    <property type="evidence" value="ECO:0007669"/>
    <property type="project" value="TreeGrafter"/>
</dbReference>
<dbReference type="Gene3D" id="1.10.10.60">
    <property type="entry name" value="Homeodomain-like"/>
    <property type="match status" value="1"/>
</dbReference>
<evidence type="ECO:0000256" key="2">
    <source>
        <dbReference type="ARBA" id="ARBA00023125"/>
    </source>
</evidence>
<dbReference type="Pfam" id="PF00440">
    <property type="entry name" value="TetR_N"/>
    <property type="match status" value="1"/>
</dbReference>
<keyword evidence="7" id="KW-1185">Reference proteome</keyword>
<dbReference type="PRINTS" id="PR00455">
    <property type="entry name" value="HTHTETR"/>
</dbReference>
<organism evidence="6 7">
    <name type="scientific">Luteimonas deserti</name>
    <dbReference type="NCBI Taxonomy" id="2752306"/>
    <lineage>
        <taxon>Bacteria</taxon>
        <taxon>Pseudomonadati</taxon>
        <taxon>Pseudomonadota</taxon>
        <taxon>Gammaproteobacteria</taxon>
        <taxon>Lysobacterales</taxon>
        <taxon>Lysobacteraceae</taxon>
        <taxon>Luteimonas</taxon>
    </lineage>
</organism>
<sequence length="256" mass="28270">MSTVSTVIARRQRDVAMREQAMLDAAQSLIQRDGLLSLQMARVAEESGYAIGTLYKHFASKEDLLVTLATRNCLDRVELFERAVAWDGGTREKMLAVVLADLLIMREQPEHFRLAQFVWTEVVWGAASPGCRRRALAAGRPLSRLIETIAVDARARGDLPAGTRLSPAAVTMGPWLMTMGMHTLAQRQGLLDPDTALDPYRVLIQQLQYLLNGYGWQPLFDVADDAALDTLIGHVSRAVFGTDWSSIAPPPPPHLP</sequence>
<evidence type="ECO:0000313" key="7">
    <source>
        <dbReference type="Proteomes" id="UP000589896"/>
    </source>
</evidence>
<dbReference type="PROSITE" id="PS50977">
    <property type="entry name" value="HTH_TETR_2"/>
    <property type="match status" value="1"/>
</dbReference>
<dbReference type="RefSeq" id="WP_180545343.1">
    <property type="nucleotide sequence ID" value="NZ_JACCJZ010000017.1"/>
</dbReference>
<name>A0A7Z0TWA0_9GAMM</name>
<protein>
    <submittedName>
        <fullName evidence="6">TetR/AcrR family transcriptional regulator</fullName>
    </submittedName>
</protein>
<evidence type="ECO:0000256" key="1">
    <source>
        <dbReference type="ARBA" id="ARBA00023015"/>
    </source>
</evidence>
<dbReference type="Gene3D" id="1.10.357.10">
    <property type="entry name" value="Tetracycline Repressor, domain 2"/>
    <property type="match status" value="1"/>
</dbReference>
<dbReference type="InterPro" id="IPR001647">
    <property type="entry name" value="HTH_TetR"/>
</dbReference>
<evidence type="ECO:0000256" key="3">
    <source>
        <dbReference type="ARBA" id="ARBA00023163"/>
    </source>
</evidence>
<dbReference type="GO" id="GO:0003700">
    <property type="term" value="F:DNA-binding transcription factor activity"/>
    <property type="evidence" value="ECO:0007669"/>
    <property type="project" value="TreeGrafter"/>
</dbReference>
<gene>
    <name evidence="6" type="ORF">H0E82_10165</name>
</gene>
<dbReference type="PANTHER" id="PTHR30055:SF234">
    <property type="entry name" value="HTH-TYPE TRANSCRIPTIONAL REGULATOR BETI"/>
    <property type="match status" value="1"/>
</dbReference>
<feature type="domain" description="HTH tetR-type" evidence="5">
    <location>
        <begin position="16"/>
        <end position="76"/>
    </location>
</feature>
<keyword evidence="1" id="KW-0805">Transcription regulation</keyword>
<dbReference type="AlphaFoldDB" id="A0A7Z0TWA0"/>
<evidence type="ECO:0000313" key="6">
    <source>
        <dbReference type="EMBL" id="NYZ63124.1"/>
    </source>
</evidence>
<keyword evidence="2 4" id="KW-0238">DNA-binding</keyword>
<dbReference type="EMBL" id="JACCJZ010000017">
    <property type="protein sequence ID" value="NYZ63124.1"/>
    <property type="molecule type" value="Genomic_DNA"/>
</dbReference>